<keyword evidence="4" id="KW-0808">Transferase</keyword>
<evidence type="ECO:0000313" key="5">
    <source>
        <dbReference type="EMBL" id="CAB4714929.1"/>
    </source>
</evidence>
<evidence type="ECO:0000256" key="1">
    <source>
        <dbReference type="ARBA" id="ARBA00005033"/>
    </source>
</evidence>
<dbReference type="GO" id="GO:0000287">
    <property type="term" value="F:magnesium ion binding"/>
    <property type="evidence" value="ECO:0007669"/>
    <property type="project" value="TreeGrafter"/>
</dbReference>
<name>A0A6J6QVL5_9ZZZZ</name>
<dbReference type="NCBIfam" id="NF001452">
    <property type="entry name" value="PRK00311.1"/>
    <property type="match status" value="1"/>
</dbReference>
<dbReference type="InterPro" id="IPR015813">
    <property type="entry name" value="Pyrv/PenolPyrv_kinase-like_dom"/>
</dbReference>
<sequence length="287" mass="30143">MDTTRTPIVSSATQQPIYGSDPHRRITMRDLQVATDKGQRWPMVTSYDALSAGVFDDAGIPALLVGDSAAMVVFGHETTISVSVEELVMLVRAVVRGSKRALVIADLPFGSYQASPAQALETAVYFMQKGGAHAVKLEGGAAVLPQIELLANSGISVIGHLGLTPQSVNLLGGYRVQGRGERGETLLRDAKAMQAAGATAVVLELVPADLAARVSEVLTIPTIGIGAGPHTDAQVIVWQDLVGLTAGPAPKFVKRYADLRTIMTEAVSDWAADVASGAYPADAHTYK</sequence>
<dbReference type="SUPFAM" id="SSF51621">
    <property type="entry name" value="Phosphoenolpyruvate/pyruvate domain"/>
    <property type="match status" value="1"/>
</dbReference>
<accession>A0A6J6QVL5</accession>
<dbReference type="Pfam" id="PF02548">
    <property type="entry name" value="Pantoate_transf"/>
    <property type="match status" value="1"/>
</dbReference>
<dbReference type="GO" id="GO:0005737">
    <property type="term" value="C:cytoplasm"/>
    <property type="evidence" value="ECO:0007669"/>
    <property type="project" value="TreeGrafter"/>
</dbReference>
<evidence type="ECO:0000256" key="4">
    <source>
        <dbReference type="ARBA" id="ARBA00022679"/>
    </source>
</evidence>
<dbReference type="NCBIfam" id="TIGR00222">
    <property type="entry name" value="panB"/>
    <property type="match status" value="1"/>
</dbReference>
<dbReference type="InterPro" id="IPR040442">
    <property type="entry name" value="Pyrv_kinase-like_dom_sf"/>
</dbReference>
<dbReference type="FunFam" id="3.20.20.60:FF:000003">
    <property type="entry name" value="3-methyl-2-oxobutanoate hydroxymethyltransferase"/>
    <property type="match status" value="1"/>
</dbReference>
<proteinExistence type="inferred from homology"/>
<dbReference type="PIRSF" id="PIRSF000388">
    <property type="entry name" value="Pantoate_hydroxy_MeTrfase"/>
    <property type="match status" value="1"/>
</dbReference>
<dbReference type="InterPro" id="IPR003700">
    <property type="entry name" value="Pantoate_hydroxy_MeTrfase"/>
</dbReference>
<dbReference type="GO" id="GO:0003864">
    <property type="term" value="F:3-methyl-2-oxobutanoate hydroxymethyltransferase activity"/>
    <property type="evidence" value="ECO:0007669"/>
    <property type="project" value="UniProtKB-EC"/>
</dbReference>
<dbReference type="CDD" id="cd06557">
    <property type="entry name" value="KPHMT-like"/>
    <property type="match status" value="1"/>
</dbReference>
<comment type="similarity">
    <text evidence="2">Belongs to the PanB family.</text>
</comment>
<dbReference type="PANTHER" id="PTHR20881:SF0">
    <property type="entry name" value="3-METHYL-2-OXOBUTANOATE HYDROXYMETHYLTRANSFERASE"/>
    <property type="match status" value="1"/>
</dbReference>
<dbReference type="AlphaFoldDB" id="A0A6J6QVL5"/>
<gene>
    <name evidence="5" type="ORF">UFOPK2625_01215</name>
</gene>
<dbReference type="HAMAP" id="MF_00156">
    <property type="entry name" value="PanB"/>
    <property type="match status" value="1"/>
</dbReference>
<dbReference type="EC" id="2.1.2.11" evidence="3"/>
<dbReference type="Gene3D" id="3.20.20.60">
    <property type="entry name" value="Phosphoenolpyruvate-binding domains"/>
    <property type="match status" value="1"/>
</dbReference>
<reference evidence="5" key="1">
    <citation type="submission" date="2020-05" db="EMBL/GenBank/DDBJ databases">
        <authorList>
            <person name="Chiriac C."/>
            <person name="Salcher M."/>
            <person name="Ghai R."/>
            <person name="Kavagutti S V."/>
        </authorList>
    </citation>
    <scope>NUCLEOTIDE SEQUENCE</scope>
</reference>
<dbReference type="EMBL" id="CAEZXZ010000208">
    <property type="protein sequence ID" value="CAB4714929.1"/>
    <property type="molecule type" value="Genomic_DNA"/>
</dbReference>
<evidence type="ECO:0000256" key="3">
    <source>
        <dbReference type="ARBA" id="ARBA00012618"/>
    </source>
</evidence>
<dbReference type="PANTHER" id="PTHR20881">
    <property type="entry name" value="3-METHYL-2-OXOBUTANOATE HYDROXYMETHYLTRANSFERASE"/>
    <property type="match status" value="1"/>
</dbReference>
<evidence type="ECO:0000256" key="2">
    <source>
        <dbReference type="ARBA" id="ARBA00008676"/>
    </source>
</evidence>
<comment type="pathway">
    <text evidence="1">Cofactor biosynthesis; (R)-pantothenate biosynthesis; (R)-pantoate from 3-methyl-2-oxobutanoate: step 1/2.</text>
</comment>
<protein>
    <recommendedName>
        <fullName evidence="3">3-methyl-2-oxobutanoate hydroxymethyltransferase</fullName>
        <ecNumber evidence="3">2.1.2.11</ecNumber>
    </recommendedName>
</protein>
<organism evidence="5">
    <name type="scientific">freshwater metagenome</name>
    <dbReference type="NCBI Taxonomy" id="449393"/>
    <lineage>
        <taxon>unclassified sequences</taxon>
        <taxon>metagenomes</taxon>
        <taxon>ecological metagenomes</taxon>
    </lineage>
</organism>
<dbReference type="GO" id="GO:0015940">
    <property type="term" value="P:pantothenate biosynthetic process"/>
    <property type="evidence" value="ECO:0007669"/>
    <property type="project" value="InterPro"/>
</dbReference>